<protein>
    <recommendedName>
        <fullName evidence="1">Retrotransposon gag domain-containing protein</fullName>
    </recommendedName>
</protein>
<gene>
    <name evidence="2" type="ORF">B296_00027742</name>
</gene>
<feature type="domain" description="Retrotransposon gag" evidence="1">
    <location>
        <begin position="79"/>
        <end position="165"/>
    </location>
</feature>
<dbReference type="Proteomes" id="UP000287651">
    <property type="component" value="Unassembled WGS sequence"/>
</dbReference>
<evidence type="ECO:0000313" key="2">
    <source>
        <dbReference type="EMBL" id="RRT69664.1"/>
    </source>
</evidence>
<dbReference type="PANTHER" id="PTHR33223">
    <property type="entry name" value="CCHC-TYPE DOMAIN-CONTAINING PROTEIN"/>
    <property type="match status" value="1"/>
</dbReference>
<accession>A0A427A0D1</accession>
<dbReference type="AlphaFoldDB" id="A0A427A0D1"/>
<name>A0A427A0D1_ENSVE</name>
<sequence length="174" mass="20008">MNQRIDNVHKTIKMKDKRGESPLCGSPFIQEIQDTPIPQHFRLPMLEAYDGDSDPMEHVVAFWAQMVLYGTSNAIMCRAFSMTLHGIAQGWYDRLSLASIHSFDQIVKEFETNFLTSARSKLTAPSLLGMRQKEDEHLGLYLARFTKEIRAIPDMHPSLVIHAFMIEIRPSRLF</sequence>
<dbReference type="EMBL" id="AMZH03004271">
    <property type="protein sequence ID" value="RRT69664.1"/>
    <property type="molecule type" value="Genomic_DNA"/>
</dbReference>
<evidence type="ECO:0000259" key="1">
    <source>
        <dbReference type="Pfam" id="PF03732"/>
    </source>
</evidence>
<comment type="caution">
    <text evidence="2">The sequence shown here is derived from an EMBL/GenBank/DDBJ whole genome shotgun (WGS) entry which is preliminary data.</text>
</comment>
<organism evidence="2 3">
    <name type="scientific">Ensete ventricosum</name>
    <name type="common">Abyssinian banana</name>
    <name type="synonym">Musa ensete</name>
    <dbReference type="NCBI Taxonomy" id="4639"/>
    <lineage>
        <taxon>Eukaryota</taxon>
        <taxon>Viridiplantae</taxon>
        <taxon>Streptophyta</taxon>
        <taxon>Embryophyta</taxon>
        <taxon>Tracheophyta</taxon>
        <taxon>Spermatophyta</taxon>
        <taxon>Magnoliopsida</taxon>
        <taxon>Liliopsida</taxon>
        <taxon>Zingiberales</taxon>
        <taxon>Musaceae</taxon>
        <taxon>Ensete</taxon>
    </lineage>
</organism>
<dbReference type="Pfam" id="PF03732">
    <property type="entry name" value="Retrotrans_gag"/>
    <property type="match status" value="1"/>
</dbReference>
<proteinExistence type="predicted"/>
<reference evidence="2 3" key="1">
    <citation type="journal article" date="2014" name="Agronomy (Basel)">
        <title>A Draft Genome Sequence for Ensete ventricosum, the Drought-Tolerant Tree Against Hunger.</title>
        <authorList>
            <person name="Harrison J."/>
            <person name="Moore K.A."/>
            <person name="Paszkiewicz K."/>
            <person name="Jones T."/>
            <person name="Grant M."/>
            <person name="Ambacheew D."/>
            <person name="Muzemil S."/>
            <person name="Studholme D.J."/>
        </authorList>
    </citation>
    <scope>NUCLEOTIDE SEQUENCE [LARGE SCALE GENOMIC DNA]</scope>
</reference>
<evidence type="ECO:0000313" key="3">
    <source>
        <dbReference type="Proteomes" id="UP000287651"/>
    </source>
</evidence>
<dbReference type="PANTHER" id="PTHR33223:SF10">
    <property type="entry name" value="AMINOTRANSFERASE-LIKE PLANT MOBILE DOMAIN-CONTAINING PROTEIN"/>
    <property type="match status" value="1"/>
</dbReference>
<dbReference type="InterPro" id="IPR005162">
    <property type="entry name" value="Retrotrans_gag_dom"/>
</dbReference>